<accession>A0A3M9Y256</accession>
<gene>
    <name evidence="2" type="ORF">D7B24_009604</name>
</gene>
<dbReference type="InterPro" id="IPR019034">
    <property type="entry name" value="UPF0390"/>
</dbReference>
<dbReference type="EMBL" id="RBVV01000099">
    <property type="protein sequence ID" value="RNJ54589.1"/>
    <property type="molecule type" value="Genomic_DNA"/>
</dbReference>
<dbReference type="Proteomes" id="UP000267145">
    <property type="component" value="Unassembled WGS sequence"/>
</dbReference>
<dbReference type="Pfam" id="PF09495">
    <property type="entry name" value="DUF2462"/>
    <property type="match status" value="1"/>
</dbReference>
<dbReference type="GeneID" id="39613293"/>
<dbReference type="STRING" id="1051616.A0A3M9Y256"/>
<feature type="region of interest" description="Disordered" evidence="1">
    <location>
        <begin position="147"/>
        <end position="168"/>
    </location>
</feature>
<protein>
    <submittedName>
        <fullName evidence="2">Uncharacterized protein</fullName>
    </submittedName>
</protein>
<sequence>MSHFQPPAENQHGYFKSLWVVEALLCSAASRGFPVTITRASAMTNLRYGSLTSTGDEFALRIILAMVDSGMIPTARKMAQGAIKSSSRPAPTGKPKQTTKKQSKVNKPQKAKANSAADKLQKKYCAGLITKTEKMLGERAGHLELIGKGKKADKSEKGLNKGGSRRYG</sequence>
<dbReference type="AlphaFoldDB" id="A0A3M9Y256"/>
<feature type="compositionally biased region" description="Basic residues" evidence="1">
    <location>
        <begin position="97"/>
        <end position="110"/>
    </location>
</feature>
<proteinExistence type="predicted"/>
<evidence type="ECO:0000313" key="3">
    <source>
        <dbReference type="Proteomes" id="UP000267145"/>
    </source>
</evidence>
<dbReference type="RefSeq" id="XP_028492747.1">
    <property type="nucleotide sequence ID" value="XM_028643674.1"/>
</dbReference>
<comment type="caution">
    <text evidence="2">The sequence shown here is derived from an EMBL/GenBank/DDBJ whole genome shotgun (WGS) entry which is preliminary data.</text>
</comment>
<feature type="compositionally biased region" description="Basic and acidic residues" evidence="1">
    <location>
        <begin position="147"/>
        <end position="159"/>
    </location>
</feature>
<evidence type="ECO:0000313" key="2">
    <source>
        <dbReference type="EMBL" id="RNJ54589.1"/>
    </source>
</evidence>
<keyword evidence="3" id="KW-1185">Reference proteome</keyword>
<organism evidence="2 3">
    <name type="scientific">Verticillium nonalfalfae</name>
    <dbReference type="NCBI Taxonomy" id="1051616"/>
    <lineage>
        <taxon>Eukaryota</taxon>
        <taxon>Fungi</taxon>
        <taxon>Dikarya</taxon>
        <taxon>Ascomycota</taxon>
        <taxon>Pezizomycotina</taxon>
        <taxon>Sordariomycetes</taxon>
        <taxon>Hypocreomycetidae</taxon>
        <taxon>Glomerellales</taxon>
        <taxon>Plectosphaerellaceae</taxon>
        <taxon>Verticillium</taxon>
    </lineage>
</organism>
<name>A0A3M9Y256_9PEZI</name>
<evidence type="ECO:0000256" key="1">
    <source>
        <dbReference type="SAM" id="MobiDB-lite"/>
    </source>
</evidence>
<feature type="region of interest" description="Disordered" evidence="1">
    <location>
        <begin position="77"/>
        <end position="118"/>
    </location>
</feature>
<reference evidence="2 3" key="1">
    <citation type="submission" date="2018-10" db="EMBL/GenBank/DDBJ databases">
        <title>Genome sequence of Verticillium nonalfalfae VnAa140.</title>
        <authorList>
            <person name="Stajich J.E."/>
            <person name="Kasson M.T."/>
        </authorList>
    </citation>
    <scope>NUCLEOTIDE SEQUENCE [LARGE SCALE GENOMIC DNA]</scope>
    <source>
        <strain evidence="2 3">VnAa140</strain>
    </source>
</reference>
<dbReference type="Gene3D" id="3.40.50.720">
    <property type="entry name" value="NAD(P)-binding Rossmann-like Domain"/>
    <property type="match status" value="1"/>
</dbReference>